<keyword evidence="3" id="KW-1185">Reference proteome</keyword>
<dbReference type="RefSeq" id="WP_216456774.1">
    <property type="nucleotide sequence ID" value="NZ_JAHLQL010000002.1"/>
</dbReference>
<dbReference type="Pfam" id="PF13186">
    <property type="entry name" value="SPASM"/>
    <property type="match status" value="1"/>
</dbReference>
<evidence type="ECO:0000313" key="3">
    <source>
        <dbReference type="Proteomes" id="UP000736583"/>
    </source>
</evidence>
<feature type="domain" description="Radical SAM core" evidence="1">
    <location>
        <begin position="18"/>
        <end position="228"/>
    </location>
</feature>
<evidence type="ECO:0000313" key="2">
    <source>
        <dbReference type="EMBL" id="MBU5591838.1"/>
    </source>
</evidence>
<protein>
    <submittedName>
        <fullName evidence="2">Radical SAM protein</fullName>
    </submittedName>
</protein>
<dbReference type="SFLD" id="SFLDS00029">
    <property type="entry name" value="Radical_SAM"/>
    <property type="match status" value="1"/>
</dbReference>
<dbReference type="EMBL" id="JAHLQL010000002">
    <property type="protein sequence ID" value="MBU5591838.1"/>
    <property type="molecule type" value="Genomic_DNA"/>
</dbReference>
<name>A0ABS6F035_9CLOT</name>
<reference evidence="2 3" key="1">
    <citation type="submission" date="2021-06" db="EMBL/GenBank/DDBJ databases">
        <authorList>
            <person name="Sun Q."/>
            <person name="Li D."/>
        </authorList>
    </citation>
    <scope>NUCLEOTIDE SEQUENCE [LARGE SCALE GENOMIC DNA]</scope>
    <source>
        <strain evidence="2 3">MSJ-4</strain>
    </source>
</reference>
<dbReference type="SFLD" id="SFLDG01386">
    <property type="entry name" value="main_SPASM_domain-containing"/>
    <property type="match status" value="1"/>
</dbReference>
<dbReference type="SFLD" id="SFLDG01067">
    <property type="entry name" value="SPASM/twitch_domain_containing"/>
    <property type="match status" value="1"/>
</dbReference>
<evidence type="ECO:0000259" key="1">
    <source>
        <dbReference type="PROSITE" id="PS51918"/>
    </source>
</evidence>
<dbReference type="PROSITE" id="PS51918">
    <property type="entry name" value="RADICAL_SAM"/>
    <property type="match status" value="1"/>
</dbReference>
<dbReference type="InterPro" id="IPR023885">
    <property type="entry name" value="4Fe4S-binding_SPASM_dom"/>
</dbReference>
<sequence length="291" mass="33226">MDSYTSSSIVENLFSMVEEDNTLFSVTIELLTKCNWKCKHCYIPNHTSDGLSKDMVFNIFEQLRNLGTFEIVLTGGEIFCRNDIVDIIEKARQMFFKVTLLTNVSLMDEDIISRLSKLHLYNISCTIFSLDESIHDSFTEIPGSLKNALNNIMLIKKYGIPLTIKTVLMNQNYSSDKELQVFCENNGFEYSATPIVSSKNNGDNSPQKFRLSQEQLEEVFLSIDNVDDINSRHLSMNDYVCNTIRSSLFIGYNGDVYPCNTFNIPVGNIYKTPIDIIWNDSDILSNIKNTK</sequence>
<organism evidence="2 3">
    <name type="scientific">Clostridium simiarum</name>
    <dbReference type="NCBI Taxonomy" id="2841506"/>
    <lineage>
        <taxon>Bacteria</taxon>
        <taxon>Bacillati</taxon>
        <taxon>Bacillota</taxon>
        <taxon>Clostridia</taxon>
        <taxon>Eubacteriales</taxon>
        <taxon>Clostridiaceae</taxon>
        <taxon>Clostridium</taxon>
    </lineage>
</organism>
<accession>A0ABS6F035</accession>
<dbReference type="Pfam" id="PF04055">
    <property type="entry name" value="Radical_SAM"/>
    <property type="match status" value="1"/>
</dbReference>
<gene>
    <name evidence="2" type="ORF">KQI89_08670</name>
</gene>
<dbReference type="InterPro" id="IPR050377">
    <property type="entry name" value="Radical_SAM_PqqE_MftC-like"/>
</dbReference>
<dbReference type="PANTHER" id="PTHR11228">
    <property type="entry name" value="RADICAL SAM DOMAIN PROTEIN"/>
    <property type="match status" value="1"/>
</dbReference>
<dbReference type="CDD" id="cd01335">
    <property type="entry name" value="Radical_SAM"/>
    <property type="match status" value="1"/>
</dbReference>
<dbReference type="InterPro" id="IPR007197">
    <property type="entry name" value="rSAM"/>
</dbReference>
<comment type="caution">
    <text evidence="2">The sequence shown here is derived from an EMBL/GenBank/DDBJ whole genome shotgun (WGS) entry which is preliminary data.</text>
</comment>
<dbReference type="PANTHER" id="PTHR11228:SF7">
    <property type="entry name" value="PQQA PEPTIDE CYCLASE"/>
    <property type="match status" value="1"/>
</dbReference>
<proteinExistence type="predicted"/>
<dbReference type="Proteomes" id="UP000736583">
    <property type="component" value="Unassembled WGS sequence"/>
</dbReference>